<dbReference type="RefSeq" id="WP_102244515.1">
    <property type="nucleotide sequence ID" value="NZ_CP025704.1"/>
</dbReference>
<dbReference type="GO" id="GO:0016740">
    <property type="term" value="F:transferase activity"/>
    <property type="evidence" value="ECO:0007669"/>
    <property type="project" value="UniProtKB-KW"/>
</dbReference>
<dbReference type="Gene3D" id="2.160.10.10">
    <property type="entry name" value="Hexapeptide repeat proteins"/>
    <property type="match status" value="1"/>
</dbReference>
<evidence type="ECO:0000313" key="2">
    <source>
        <dbReference type="Proteomes" id="UP000235584"/>
    </source>
</evidence>
<evidence type="ECO:0000313" key="1">
    <source>
        <dbReference type="EMBL" id="AUN99224.1"/>
    </source>
</evidence>
<gene>
    <name evidence="1" type="ORF">C0V70_14150</name>
</gene>
<dbReference type="InterPro" id="IPR011004">
    <property type="entry name" value="Trimer_LpxA-like_sf"/>
</dbReference>
<dbReference type="SUPFAM" id="SSF51161">
    <property type="entry name" value="Trimeric LpxA-like enzymes"/>
    <property type="match status" value="1"/>
</dbReference>
<reference evidence="1 2" key="1">
    <citation type="submission" date="2018-01" db="EMBL/GenBank/DDBJ databases">
        <title>Complete genome sequence of Bacteriovorax stolpii DSM12778.</title>
        <authorList>
            <person name="Tang B."/>
            <person name="Chang J."/>
        </authorList>
    </citation>
    <scope>NUCLEOTIDE SEQUENCE [LARGE SCALE GENOMIC DNA]</scope>
    <source>
        <strain evidence="1 2">DSM 12778</strain>
    </source>
</reference>
<dbReference type="KEGG" id="bsto:C0V70_14150"/>
<name>A0A2K9NWU0_BACTC</name>
<accession>A0A2K9NWU0</accession>
<organism evidence="1 2">
    <name type="scientific">Bacteriovorax stolpii</name>
    <name type="common">Bdellovibrio stolpii</name>
    <dbReference type="NCBI Taxonomy" id="960"/>
    <lineage>
        <taxon>Bacteria</taxon>
        <taxon>Pseudomonadati</taxon>
        <taxon>Bdellovibrionota</taxon>
        <taxon>Bacteriovoracia</taxon>
        <taxon>Bacteriovoracales</taxon>
        <taxon>Bacteriovoracaceae</taxon>
        <taxon>Bacteriovorax</taxon>
    </lineage>
</organism>
<proteinExistence type="predicted"/>
<keyword evidence="1" id="KW-0808">Transferase</keyword>
<keyword evidence="2" id="KW-1185">Reference proteome</keyword>
<protein>
    <submittedName>
        <fullName evidence="1">Acyl transferase</fullName>
    </submittedName>
</protein>
<dbReference type="Proteomes" id="UP000235584">
    <property type="component" value="Chromosome"/>
</dbReference>
<dbReference type="EMBL" id="CP025704">
    <property type="protein sequence ID" value="AUN99224.1"/>
    <property type="molecule type" value="Genomic_DNA"/>
</dbReference>
<dbReference type="AlphaFoldDB" id="A0A2K9NWU0"/>
<dbReference type="OrthoDB" id="9815592at2"/>
<sequence length="222" mass="25760">MIINKDFILNLLFKRLQHFFPLIFFSLMVYFFVKFVQTGDFFYFVKFALTPYLLPLLIQRVVLGIYPMKEGGSYIGLEEHMFSPWLFSLRVQQIYLVFPQLERLLFYLPGMYSAWLRAWGSKIGKNVFWTPGTIINDRSLMDVGDFVIFGHNTYMSSHFLRVKNGRFFVYVKTIKIGSFSFIGAFTKMGPGTNIAPGTQVQAMSLFSINRDKPNTVSPDVKV</sequence>